<accession>A0A0R3VZP9</accession>
<dbReference type="EMBL" id="UYRS01003894">
    <property type="protein sequence ID" value="VDK26526.1"/>
    <property type="molecule type" value="Genomic_DNA"/>
</dbReference>
<dbReference type="AlphaFoldDB" id="A0A0R3VZP9"/>
<dbReference type="WBParaSite" id="TASK_0000289301-mRNA-1">
    <property type="protein sequence ID" value="TASK_0000289301-mRNA-1"/>
    <property type="gene ID" value="TASK_0000289301"/>
</dbReference>
<protein>
    <submittedName>
        <fullName evidence="3">Inosine-uridine preferring nucleoside hydrolase</fullName>
    </submittedName>
</protein>
<organism evidence="3">
    <name type="scientific">Taenia asiatica</name>
    <name type="common">Asian tapeworm</name>
    <dbReference type="NCBI Taxonomy" id="60517"/>
    <lineage>
        <taxon>Eukaryota</taxon>
        <taxon>Metazoa</taxon>
        <taxon>Spiralia</taxon>
        <taxon>Lophotrochozoa</taxon>
        <taxon>Platyhelminthes</taxon>
        <taxon>Cestoda</taxon>
        <taxon>Eucestoda</taxon>
        <taxon>Cyclophyllidea</taxon>
        <taxon>Taeniidae</taxon>
        <taxon>Taenia</taxon>
    </lineage>
</organism>
<evidence type="ECO:0000313" key="3">
    <source>
        <dbReference type="WBParaSite" id="TASK_0000289301-mRNA-1"/>
    </source>
</evidence>
<dbReference type="Proteomes" id="UP000282613">
    <property type="component" value="Unassembled WGS sequence"/>
</dbReference>
<reference evidence="1 2" key="2">
    <citation type="submission" date="2018-11" db="EMBL/GenBank/DDBJ databases">
        <authorList>
            <consortium name="Pathogen Informatics"/>
        </authorList>
    </citation>
    <scope>NUCLEOTIDE SEQUENCE [LARGE SCALE GENOMIC DNA]</scope>
</reference>
<name>A0A0R3VZP9_TAEAS</name>
<reference evidence="3" key="1">
    <citation type="submission" date="2017-02" db="UniProtKB">
        <authorList>
            <consortium name="WormBaseParasite"/>
        </authorList>
    </citation>
    <scope>IDENTIFICATION</scope>
</reference>
<keyword evidence="2" id="KW-1185">Reference proteome</keyword>
<evidence type="ECO:0000313" key="1">
    <source>
        <dbReference type="EMBL" id="VDK26526.1"/>
    </source>
</evidence>
<sequence>MDVDEVIGLSTFEIFVEGSLDFIVSYHLIVADWMLCLGDAVMSGRVEPCGVNNVAHAVSDEEVFDEICEAFSCTVETLRA</sequence>
<gene>
    <name evidence="1" type="ORF">TASK_LOCUS2895</name>
</gene>
<proteinExistence type="predicted"/>
<evidence type="ECO:0000313" key="2">
    <source>
        <dbReference type="Proteomes" id="UP000282613"/>
    </source>
</evidence>